<proteinExistence type="predicted"/>
<accession>A0A9N8F0Z0</accession>
<gene>
    <name evidence="3" type="ORF">SEMRO_2537_G330540.1</name>
</gene>
<feature type="region of interest" description="Disordered" evidence="1">
    <location>
        <begin position="475"/>
        <end position="495"/>
    </location>
</feature>
<keyword evidence="2" id="KW-1133">Transmembrane helix</keyword>
<keyword evidence="2" id="KW-0472">Membrane</keyword>
<reference evidence="3" key="1">
    <citation type="submission" date="2020-06" db="EMBL/GenBank/DDBJ databases">
        <authorList>
            <consortium name="Plant Systems Biology data submission"/>
        </authorList>
    </citation>
    <scope>NUCLEOTIDE SEQUENCE</scope>
    <source>
        <strain evidence="3">D6</strain>
    </source>
</reference>
<feature type="region of interest" description="Disordered" evidence="1">
    <location>
        <begin position="434"/>
        <end position="462"/>
    </location>
</feature>
<feature type="compositionally biased region" description="Basic and acidic residues" evidence="1">
    <location>
        <begin position="190"/>
        <end position="210"/>
    </location>
</feature>
<feature type="compositionally biased region" description="Basic and acidic residues" evidence="1">
    <location>
        <begin position="222"/>
        <end position="256"/>
    </location>
</feature>
<name>A0A9N8F0Z0_9STRA</name>
<feature type="region of interest" description="Disordered" evidence="1">
    <location>
        <begin position="182"/>
        <end position="272"/>
    </location>
</feature>
<sequence>MGNSFSSFRATEASGQASVTRRDQDKEAVLTLWSAVLGLNPSPEVLVLFPLLCVFMGHLFGSALVWSLITALLCVGFLCLGVPFVLATNLCSHVIAQGQVTRRAPPPRQENYVEELSEDLVRAFQRDVLQDKERCQAIDAMEKFRRQEAGMPGFLCHQDLLSKEDVEVWYKAADHMKPAEASLRGSRTNFSEEKVPSPEVEIKPAEKQRPQDAMMRDTLPPRAEDDKSQREQRRQEARTIKTAEDDEKINGARADSDDLMDKEDLSEEERYEQATKRYETEMKRLSAADAKCRRRYDAEMKRIGAAYKEIERSGEPNDDRYGPLRLQEHKAKDEYTKIQNHLTLSVTKACGELCEAAHRICRIPAAELEESRRNSDARVAARDAELEELHRNHDARVAAHDAEMEELRRNHDARAAARDAELEELRRNHDARAAARDAEMEELRRNHDARAAARDAEMEELRRNHDARADAWITGVSSGVHGGTWPGEQRSRVGA</sequence>
<dbReference type="EMBL" id="CAICTM010002535">
    <property type="protein sequence ID" value="CAB9529539.1"/>
    <property type="molecule type" value="Genomic_DNA"/>
</dbReference>
<comment type="caution">
    <text evidence="3">The sequence shown here is derived from an EMBL/GenBank/DDBJ whole genome shotgun (WGS) entry which is preliminary data.</text>
</comment>
<protein>
    <submittedName>
        <fullName evidence="3">Uncharacterized protein</fullName>
    </submittedName>
</protein>
<keyword evidence="2" id="KW-0812">Transmembrane</keyword>
<dbReference type="Proteomes" id="UP001153069">
    <property type="component" value="Unassembled WGS sequence"/>
</dbReference>
<feature type="transmembrane region" description="Helical" evidence="2">
    <location>
        <begin position="63"/>
        <end position="86"/>
    </location>
</feature>
<evidence type="ECO:0000313" key="3">
    <source>
        <dbReference type="EMBL" id="CAB9529539.1"/>
    </source>
</evidence>
<feature type="compositionally biased region" description="Acidic residues" evidence="1">
    <location>
        <begin position="257"/>
        <end position="270"/>
    </location>
</feature>
<keyword evidence="4" id="KW-1185">Reference proteome</keyword>
<organism evidence="3 4">
    <name type="scientific">Seminavis robusta</name>
    <dbReference type="NCBI Taxonomy" id="568900"/>
    <lineage>
        <taxon>Eukaryota</taxon>
        <taxon>Sar</taxon>
        <taxon>Stramenopiles</taxon>
        <taxon>Ochrophyta</taxon>
        <taxon>Bacillariophyta</taxon>
        <taxon>Bacillariophyceae</taxon>
        <taxon>Bacillariophycidae</taxon>
        <taxon>Naviculales</taxon>
        <taxon>Naviculaceae</taxon>
        <taxon>Seminavis</taxon>
    </lineage>
</organism>
<feature type="transmembrane region" description="Helical" evidence="2">
    <location>
        <begin position="32"/>
        <end position="56"/>
    </location>
</feature>
<evidence type="ECO:0000256" key="2">
    <source>
        <dbReference type="SAM" id="Phobius"/>
    </source>
</evidence>
<evidence type="ECO:0000256" key="1">
    <source>
        <dbReference type="SAM" id="MobiDB-lite"/>
    </source>
</evidence>
<dbReference type="AlphaFoldDB" id="A0A9N8F0Z0"/>
<evidence type="ECO:0000313" key="4">
    <source>
        <dbReference type="Proteomes" id="UP001153069"/>
    </source>
</evidence>